<keyword evidence="2" id="KW-0285">Flavoprotein</keyword>
<accession>A0A523XIJ3</accession>
<evidence type="ECO:0000256" key="3">
    <source>
        <dbReference type="ARBA" id="ARBA00023002"/>
    </source>
</evidence>
<dbReference type="GO" id="GO:0008654">
    <property type="term" value="P:phospholipid biosynthetic process"/>
    <property type="evidence" value="ECO:0007669"/>
    <property type="project" value="UniProtKB-KW"/>
</dbReference>
<evidence type="ECO:0000256" key="5">
    <source>
        <dbReference type="ARBA" id="ARBA00023209"/>
    </source>
</evidence>
<protein>
    <submittedName>
        <fullName evidence="8">NAD(P)/FAD-dependent oxidoreductase</fullName>
    </submittedName>
</protein>
<evidence type="ECO:0000256" key="4">
    <source>
        <dbReference type="ARBA" id="ARBA00023098"/>
    </source>
</evidence>
<evidence type="ECO:0000313" key="8">
    <source>
        <dbReference type="EMBL" id="TET79113.1"/>
    </source>
</evidence>
<dbReference type="Proteomes" id="UP000315534">
    <property type="component" value="Unassembled WGS sequence"/>
</dbReference>
<comment type="caution">
    <text evidence="8">The sequence shown here is derived from an EMBL/GenBank/DDBJ whole genome shotgun (WGS) entry which is preliminary data.</text>
</comment>
<dbReference type="Pfam" id="PF22578">
    <property type="entry name" value="GGR_cat"/>
    <property type="match status" value="1"/>
</dbReference>
<evidence type="ECO:0000256" key="2">
    <source>
        <dbReference type="ARBA" id="ARBA00022630"/>
    </source>
</evidence>
<gene>
    <name evidence="8" type="ORF">E3J38_07660</name>
</gene>
<dbReference type="InterPro" id="IPR050407">
    <property type="entry name" value="Geranylgeranyl_reductase"/>
</dbReference>
<dbReference type="Pfam" id="PF12831">
    <property type="entry name" value="FAD_oxidored"/>
    <property type="match status" value="1"/>
</dbReference>
<name>A0A523XIJ3_UNCT6</name>
<dbReference type="InterPro" id="IPR011777">
    <property type="entry name" value="Geranylgeranyl_Rdtase_fam"/>
</dbReference>
<keyword evidence="5" id="KW-0594">Phospholipid biosynthesis</keyword>
<dbReference type="SUPFAM" id="SSF51905">
    <property type="entry name" value="FAD/NAD(P)-binding domain"/>
    <property type="match status" value="1"/>
</dbReference>
<keyword evidence="3" id="KW-0560">Oxidoreductase</keyword>
<evidence type="ECO:0000259" key="7">
    <source>
        <dbReference type="Pfam" id="PF22578"/>
    </source>
</evidence>
<dbReference type="GO" id="GO:0016628">
    <property type="term" value="F:oxidoreductase activity, acting on the CH-CH group of donors, NAD or NADP as acceptor"/>
    <property type="evidence" value="ECO:0007669"/>
    <property type="project" value="InterPro"/>
</dbReference>
<keyword evidence="1" id="KW-0444">Lipid biosynthesis</keyword>
<dbReference type="Gene3D" id="3.50.50.60">
    <property type="entry name" value="FAD/NAD(P)-binding domain"/>
    <property type="match status" value="1"/>
</dbReference>
<dbReference type="InterPro" id="IPR054715">
    <property type="entry name" value="GGR_cat"/>
</dbReference>
<dbReference type="Gene3D" id="3.30.9.10">
    <property type="entry name" value="D-Amino Acid Oxidase, subunit A, domain 2"/>
    <property type="match status" value="1"/>
</dbReference>
<feature type="domain" description="Digeranylgeranylglycerophospholipid reductase catalytic" evidence="7">
    <location>
        <begin position="177"/>
        <end position="256"/>
    </location>
</feature>
<evidence type="ECO:0000256" key="6">
    <source>
        <dbReference type="ARBA" id="ARBA00023264"/>
    </source>
</evidence>
<reference evidence="8 9" key="1">
    <citation type="submission" date="2019-03" db="EMBL/GenBank/DDBJ databases">
        <title>Metabolic potential of uncultured bacteria and archaea associated with petroleum seepage in deep-sea sediments.</title>
        <authorList>
            <person name="Dong X."/>
            <person name="Hubert C."/>
        </authorList>
    </citation>
    <scope>NUCLEOTIDE SEQUENCE [LARGE SCALE GENOMIC DNA]</scope>
    <source>
        <strain evidence="8">E29_bin36</strain>
    </source>
</reference>
<sequence length="395" mass="42766">MCSKVLDKEYDIVVVGAGPSGSMAAKVAAELGASVLVVEKKRAIGVPVACAEGISKPVLNSLMAPKPSWIATEVVGAIVTTPSGRSCKIEHPDAGYILERKMFDRDLAAMAVEAGACLLTNAEVVGLLSENHRVVGVEVSHRGNKKVVRSKVLIGADGVNSRVARWTSIYGELLPEDYHACAEYLLGRVEVDLGYTEFLSGNEVAPGGYAWIFPKSEATANVGLGISPHLTKKKPFEYLDELVEKRFPHASKLETISGSVPTSPADRLVGDGVMLVGDAARVSDPMTGAGIANGLFSAAIAGRVAARCSKEGDVSRKALSQYEKEWNKKHGKDLRYRARAREVFLKLTDDDFETIFDFVEKYFDGKIVRELRPRQLVVPLIKSSPRFLALARHLM</sequence>
<dbReference type="NCBIfam" id="TIGR02032">
    <property type="entry name" value="GG-red-SF"/>
    <property type="match status" value="1"/>
</dbReference>
<organism evidence="8 9">
    <name type="scientific">candidate division TA06 bacterium</name>
    <dbReference type="NCBI Taxonomy" id="2250710"/>
    <lineage>
        <taxon>Bacteria</taxon>
        <taxon>Bacteria division TA06</taxon>
    </lineage>
</organism>
<evidence type="ECO:0000256" key="1">
    <source>
        <dbReference type="ARBA" id="ARBA00022516"/>
    </source>
</evidence>
<dbReference type="AlphaFoldDB" id="A0A523XIJ3"/>
<dbReference type="PANTHER" id="PTHR42685">
    <property type="entry name" value="GERANYLGERANYL DIPHOSPHATE REDUCTASE"/>
    <property type="match status" value="1"/>
</dbReference>
<dbReference type="InterPro" id="IPR036188">
    <property type="entry name" value="FAD/NAD-bd_sf"/>
</dbReference>
<dbReference type="PRINTS" id="PR00420">
    <property type="entry name" value="RNGMNOXGNASE"/>
</dbReference>
<evidence type="ECO:0000313" key="9">
    <source>
        <dbReference type="Proteomes" id="UP000315534"/>
    </source>
</evidence>
<dbReference type="PANTHER" id="PTHR42685:SF18">
    <property type="entry name" value="DIGERANYLGERANYLGLYCEROPHOSPHOLIPID REDUCTASE"/>
    <property type="match status" value="1"/>
</dbReference>
<keyword evidence="6" id="KW-1208">Phospholipid metabolism</keyword>
<dbReference type="EMBL" id="SOIP01000441">
    <property type="protein sequence ID" value="TET79113.1"/>
    <property type="molecule type" value="Genomic_DNA"/>
</dbReference>
<keyword evidence="4" id="KW-0443">Lipid metabolism</keyword>
<proteinExistence type="predicted"/>